<dbReference type="RefSeq" id="WP_016492473.1">
    <property type="nucleotide sequence ID" value="NC_021499.1"/>
</dbReference>
<dbReference type="AlphaFoldDB" id="S6BGP8"/>
<proteinExistence type="predicted"/>
<dbReference type="Proteomes" id="UP000015503">
    <property type="component" value="Chromosome"/>
</dbReference>
<evidence type="ECO:0000313" key="2">
    <source>
        <dbReference type="Proteomes" id="UP000015503"/>
    </source>
</evidence>
<dbReference type="EMBL" id="AP013068">
    <property type="protein sequence ID" value="BAN48279.1"/>
    <property type="molecule type" value="Genomic_DNA"/>
</dbReference>
<protein>
    <submittedName>
        <fullName evidence="1">Uncharacterized protein</fullName>
    </submittedName>
</protein>
<sequence>MQFKQFTEEEVRLVRHATHDTHNLLGRAKTILQKIKSVFDSEYAKEEWGVNFDLQNDGNVAIDTPYGEARIRLVFSVDEKGSRCQCLVEKVELNRQDQKEWIPVWAIWVTELGVFPGSEIAPPMPTFGNSNGYAMLALSILYAVARGPEK</sequence>
<accession>S6BGP8</accession>
<gene>
    <name evidence="1" type="ORF">PCA10_25470</name>
</gene>
<dbReference type="KEGG" id="pre:PCA10_25470"/>
<reference evidence="1 2" key="1">
    <citation type="journal article" date="2013" name="Genome Announc.">
        <title>Complete Genome Sequence of the Carbazole Degrader Pseudomonas resinovorans Strain CA10 (NBRC 106553).</title>
        <authorList>
            <person name="Shintani M."/>
            <person name="Hosoyama A."/>
            <person name="Ohji S."/>
            <person name="Tsuchikane K."/>
            <person name="Takarada H."/>
            <person name="Yamazoe A."/>
            <person name="Fujita N."/>
            <person name="Nojiri H."/>
        </authorList>
    </citation>
    <scope>NUCLEOTIDE SEQUENCE [LARGE SCALE GENOMIC DNA]</scope>
    <source>
        <strain evidence="1 2">NBRC 106553</strain>
    </source>
</reference>
<organism evidence="1 2">
    <name type="scientific">Metapseudomonas resinovorans NBRC 106553</name>
    <dbReference type="NCBI Taxonomy" id="1245471"/>
    <lineage>
        <taxon>Bacteria</taxon>
        <taxon>Pseudomonadati</taxon>
        <taxon>Pseudomonadota</taxon>
        <taxon>Gammaproteobacteria</taxon>
        <taxon>Pseudomonadales</taxon>
        <taxon>Pseudomonadaceae</taxon>
        <taxon>Metapseudomonas</taxon>
    </lineage>
</organism>
<evidence type="ECO:0000313" key="1">
    <source>
        <dbReference type="EMBL" id="BAN48279.1"/>
    </source>
</evidence>
<name>S6BGP8_METRE</name>
<keyword evidence="2" id="KW-1185">Reference proteome</keyword>
<dbReference type="HOGENOM" id="CLU_1738982_0_0_6"/>
<dbReference type="OrthoDB" id="7013072at2"/>